<keyword evidence="1" id="KW-1133">Transmembrane helix</keyword>
<evidence type="ECO:0000313" key="3">
    <source>
        <dbReference type="Proteomes" id="UP000460435"/>
    </source>
</evidence>
<organism evidence="2 3">
    <name type="scientific">Phytoactinopolyspora mesophila</name>
    <dbReference type="NCBI Taxonomy" id="2650750"/>
    <lineage>
        <taxon>Bacteria</taxon>
        <taxon>Bacillati</taxon>
        <taxon>Actinomycetota</taxon>
        <taxon>Actinomycetes</taxon>
        <taxon>Jiangellales</taxon>
        <taxon>Jiangellaceae</taxon>
        <taxon>Phytoactinopolyspora</taxon>
    </lineage>
</organism>
<proteinExistence type="predicted"/>
<name>A0A7K3LYR3_9ACTN</name>
<keyword evidence="3" id="KW-1185">Reference proteome</keyword>
<keyword evidence="2" id="KW-0482">Metalloprotease</keyword>
<dbReference type="Proteomes" id="UP000460435">
    <property type="component" value="Unassembled WGS sequence"/>
</dbReference>
<sequence length="60" mass="6048">MHGLRLDGGVTVDVDLTAILASVLAGVLLVWVRVRGGSLQPAVVLHNGINSSTLAVGAMG</sequence>
<dbReference type="GO" id="GO:0006508">
    <property type="term" value="P:proteolysis"/>
    <property type="evidence" value="ECO:0007669"/>
    <property type="project" value="UniProtKB-KW"/>
</dbReference>
<evidence type="ECO:0000313" key="2">
    <source>
        <dbReference type="EMBL" id="NDL56165.1"/>
    </source>
</evidence>
<evidence type="ECO:0000256" key="1">
    <source>
        <dbReference type="SAM" id="Phobius"/>
    </source>
</evidence>
<keyword evidence="1" id="KW-0812">Transmembrane</keyword>
<keyword evidence="2" id="KW-0645">Protease</keyword>
<keyword evidence="1" id="KW-0472">Membrane</keyword>
<dbReference type="EMBL" id="WLZY01000001">
    <property type="protein sequence ID" value="NDL56165.1"/>
    <property type="molecule type" value="Genomic_DNA"/>
</dbReference>
<reference evidence="2 3" key="1">
    <citation type="submission" date="2019-11" db="EMBL/GenBank/DDBJ databases">
        <authorList>
            <person name="Li X.-J."/>
            <person name="Feng X.-M."/>
        </authorList>
    </citation>
    <scope>NUCLEOTIDE SEQUENCE [LARGE SCALE GENOMIC DNA]</scope>
    <source>
        <strain evidence="2 3">XMNu-373</strain>
    </source>
</reference>
<comment type="caution">
    <text evidence="2">The sequence shown here is derived from an EMBL/GenBank/DDBJ whole genome shotgun (WGS) entry which is preliminary data.</text>
</comment>
<dbReference type="AlphaFoldDB" id="A0A7K3LYR3"/>
<protein>
    <submittedName>
        <fullName evidence="2">CPBP family intramembrane metalloprotease</fullName>
    </submittedName>
</protein>
<dbReference type="GO" id="GO:0008237">
    <property type="term" value="F:metallopeptidase activity"/>
    <property type="evidence" value="ECO:0007669"/>
    <property type="project" value="UniProtKB-KW"/>
</dbReference>
<keyword evidence="2" id="KW-0378">Hydrolase</keyword>
<feature type="transmembrane region" description="Helical" evidence="1">
    <location>
        <begin position="12"/>
        <end position="32"/>
    </location>
</feature>
<accession>A0A7K3LYR3</accession>
<gene>
    <name evidence="2" type="ORF">F7O44_03650</name>
</gene>